<organism evidence="3 4">
    <name type="scientific">Mycena maculata</name>
    <dbReference type="NCBI Taxonomy" id="230809"/>
    <lineage>
        <taxon>Eukaryota</taxon>
        <taxon>Fungi</taxon>
        <taxon>Dikarya</taxon>
        <taxon>Basidiomycota</taxon>
        <taxon>Agaricomycotina</taxon>
        <taxon>Agaricomycetes</taxon>
        <taxon>Agaricomycetidae</taxon>
        <taxon>Agaricales</taxon>
        <taxon>Marasmiineae</taxon>
        <taxon>Mycenaceae</taxon>
        <taxon>Mycena</taxon>
    </lineage>
</organism>
<keyword evidence="1" id="KW-1133">Transmembrane helix</keyword>
<keyword evidence="4" id="KW-1185">Reference proteome</keyword>
<evidence type="ECO:0008006" key="5">
    <source>
        <dbReference type="Google" id="ProtNLM"/>
    </source>
</evidence>
<evidence type="ECO:0000256" key="1">
    <source>
        <dbReference type="SAM" id="Phobius"/>
    </source>
</evidence>
<feature type="chain" id="PRO_5042051864" description="Secreted protein" evidence="2">
    <location>
        <begin position="24"/>
        <end position="131"/>
    </location>
</feature>
<feature type="signal peptide" evidence="2">
    <location>
        <begin position="1"/>
        <end position="23"/>
    </location>
</feature>
<comment type="caution">
    <text evidence="3">The sequence shown here is derived from an EMBL/GenBank/DDBJ whole genome shotgun (WGS) entry which is preliminary data.</text>
</comment>
<protein>
    <recommendedName>
        <fullName evidence="5">Secreted protein</fullName>
    </recommendedName>
</protein>
<evidence type="ECO:0000313" key="3">
    <source>
        <dbReference type="EMBL" id="KAJ7729234.1"/>
    </source>
</evidence>
<dbReference type="Proteomes" id="UP001215280">
    <property type="component" value="Unassembled WGS sequence"/>
</dbReference>
<proteinExistence type="predicted"/>
<accession>A0AAD7MRW0</accession>
<evidence type="ECO:0000313" key="4">
    <source>
        <dbReference type="Proteomes" id="UP001215280"/>
    </source>
</evidence>
<keyword evidence="1" id="KW-0812">Transmembrane</keyword>
<keyword evidence="2" id="KW-0732">Signal</keyword>
<feature type="transmembrane region" description="Helical" evidence="1">
    <location>
        <begin position="97"/>
        <end position="116"/>
    </location>
</feature>
<dbReference type="AlphaFoldDB" id="A0AAD7MRW0"/>
<reference evidence="3" key="1">
    <citation type="submission" date="2023-03" db="EMBL/GenBank/DDBJ databases">
        <title>Massive genome expansion in bonnet fungi (Mycena s.s.) driven by repeated elements and novel gene families across ecological guilds.</title>
        <authorList>
            <consortium name="Lawrence Berkeley National Laboratory"/>
            <person name="Harder C.B."/>
            <person name="Miyauchi S."/>
            <person name="Viragh M."/>
            <person name="Kuo A."/>
            <person name="Thoen E."/>
            <person name="Andreopoulos B."/>
            <person name="Lu D."/>
            <person name="Skrede I."/>
            <person name="Drula E."/>
            <person name="Henrissat B."/>
            <person name="Morin E."/>
            <person name="Kohler A."/>
            <person name="Barry K."/>
            <person name="LaButti K."/>
            <person name="Morin E."/>
            <person name="Salamov A."/>
            <person name="Lipzen A."/>
            <person name="Mereny Z."/>
            <person name="Hegedus B."/>
            <person name="Baldrian P."/>
            <person name="Stursova M."/>
            <person name="Weitz H."/>
            <person name="Taylor A."/>
            <person name="Grigoriev I.V."/>
            <person name="Nagy L.G."/>
            <person name="Martin F."/>
            <person name="Kauserud H."/>
        </authorList>
    </citation>
    <scope>NUCLEOTIDE SEQUENCE</scope>
    <source>
        <strain evidence="3">CBHHK188m</strain>
    </source>
</reference>
<name>A0AAD7MRW0_9AGAR</name>
<evidence type="ECO:0000256" key="2">
    <source>
        <dbReference type="SAM" id="SignalP"/>
    </source>
</evidence>
<gene>
    <name evidence="3" type="ORF">DFH07DRAFT_184295</name>
</gene>
<dbReference type="EMBL" id="JARJLG010000199">
    <property type="protein sequence ID" value="KAJ7729234.1"/>
    <property type="molecule type" value="Genomic_DNA"/>
</dbReference>
<keyword evidence="1" id="KW-0472">Membrane</keyword>
<sequence length="131" mass="14492">MHAARPCHTCQMLSLLLMQPTLSHLTPGPQRANCVVVRGRVICGVLGLPVVSKQPLVGPLSATTFESWLACFHGFLIHSASFSFMVSNPFPRSSLTFILSTSLIFFVSPATVFRACESQWSRIRFSHCARR</sequence>